<gene>
    <name evidence="2" type="ORF">PR048_025631</name>
</gene>
<name>A0ABQ9GRT4_9NEOP</name>
<evidence type="ECO:0000313" key="3">
    <source>
        <dbReference type="Proteomes" id="UP001159363"/>
    </source>
</evidence>
<sequence>MKTLAEDLTLTFQTGQENINSNKDKAYTLTSFLDIEKAFDRVWHTGLLLKMTTQGYSDCYIELLQSYLTDRSLVVTLDGGKSETKPVTAGIPQGSKLSPLLYCIYTADIPTTDYMKTLMSGDTGHIKSIQTTQNKILRTAVAATRLTPTDELHHRVKTKKIITIIMDRNTDFYHKINNHENPTI</sequence>
<dbReference type="PROSITE" id="PS50878">
    <property type="entry name" value="RT_POL"/>
    <property type="match status" value="1"/>
</dbReference>
<accession>A0ABQ9GRT4</accession>
<dbReference type="PANTHER" id="PTHR33481:SF1">
    <property type="entry name" value="ENDONUCLEASE_EXONUCLEASE_PHOSPHATASE DOMAIN-CONTAINING PROTEIN-RELATED"/>
    <property type="match status" value="1"/>
</dbReference>
<evidence type="ECO:0000259" key="1">
    <source>
        <dbReference type="PROSITE" id="PS50878"/>
    </source>
</evidence>
<dbReference type="Pfam" id="PF00078">
    <property type="entry name" value="RVT_1"/>
    <property type="match status" value="1"/>
</dbReference>
<feature type="domain" description="Reverse transcriptase" evidence="1">
    <location>
        <begin position="1"/>
        <end position="184"/>
    </location>
</feature>
<dbReference type="InterPro" id="IPR000477">
    <property type="entry name" value="RT_dom"/>
</dbReference>
<dbReference type="EMBL" id="JARBHB010000010">
    <property type="protein sequence ID" value="KAJ8874765.1"/>
    <property type="molecule type" value="Genomic_DNA"/>
</dbReference>
<reference evidence="2 3" key="1">
    <citation type="submission" date="2023-02" db="EMBL/GenBank/DDBJ databases">
        <title>LHISI_Scaffold_Assembly.</title>
        <authorList>
            <person name="Stuart O.P."/>
            <person name="Cleave R."/>
            <person name="Magrath M.J.L."/>
            <person name="Mikheyev A.S."/>
        </authorList>
    </citation>
    <scope>NUCLEOTIDE SEQUENCE [LARGE SCALE GENOMIC DNA]</scope>
    <source>
        <strain evidence="2">Daus_M_001</strain>
        <tissue evidence="2">Leg muscle</tissue>
    </source>
</reference>
<dbReference type="PANTHER" id="PTHR33481">
    <property type="entry name" value="REVERSE TRANSCRIPTASE"/>
    <property type="match status" value="1"/>
</dbReference>
<dbReference type="Proteomes" id="UP001159363">
    <property type="component" value="Chromosome 9"/>
</dbReference>
<evidence type="ECO:0000313" key="2">
    <source>
        <dbReference type="EMBL" id="KAJ8874765.1"/>
    </source>
</evidence>
<proteinExistence type="predicted"/>
<dbReference type="SUPFAM" id="SSF56672">
    <property type="entry name" value="DNA/RNA polymerases"/>
    <property type="match status" value="1"/>
</dbReference>
<organism evidence="2 3">
    <name type="scientific">Dryococelus australis</name>
    <dbReference type="NCBI Taxonomy" id="614101"/>
    <lineage>
        <taxon>Eukaryota</taxon>
        <taxon>Metazoa</taxon>
        <taxon>Ecdysozoa</taxon>
        <taxon>Arthropoda</taxon>
        <taxon>Hexapoda</taxon>
        <taxon>Insecta</taxon>
        <taxon>Pterygota</taxon>
        <taxon>Neoptera</taxon>
        <taxon>Polyneoptera</taxon>
        <taxon>Phasmatodea</taxon>
        <taxon>Verophasmatodea</taxon>
        <taxon>Anareolatae</taxon>
        <taxon>Phasmatidae</taxon>
        <taxon>Eurycanthinae</taxon>
        <taxon>Dryococelus</taxon>
    </lineage>
</organism>
<dbReference type="InterPro" id="IPR043502">
    <property type="entry name" value="DNA/RNA_pol_sf"/>
</dbReference>
<protein>
    <recommendedName>
        <fullName evidence="1">Reverse transcriptase domain-containing protein</fullName>
    </recommendedName>
</protein>
<comment type="caution">
    <text evidence="2">The sequence shown here is derived from an EMBL/GenBank/DDBJ whole genome shotgun (WGS) entry which is preliminary data.</text>
</comment>
<keyword evidence="3" id="KW-1185">Reference proteome</keyword>